<comment type="caution">
    <text evidence="1">The sequence shown here is derived from an EMBL/GenBank/DDBJ whole genome shotgun (WGS) entry which is preliminary data.</text>
</comment>
<dbReference type="EMBL" id="AFOC01000033">
    <property type="protein sequence ID" value="EGV51549.1"/>
    <property type="molecule type" value="Genomic_DNA"/>
</dbReference>
<keyword evidence="2" id="KW-1185">Reference proteome</keyword>
<reference evidence="1" key="1">
    <citation type="journal article" date="2011" name="ISME J.">
        <title>The endosymbionts of the deep-sea tubeworms Riftia pachyptila and Tevnia jerichonana share an identical physiology as revealed by proteogenomic analyses.</title>
        <authorList>
            <person name="Gardebrecht A."/>
            <person name="Markert S."/>
            <person name="Felbeck H."/>
            <person name="Thuermer A."/>
            <person name="Albrecht D."/>
            <person name="Wollherr A."/>
            <person name="Kabisch J."/>
            <person name="Lehmann R."/>
            <person name="Daniel R."/>
            <person name="Liesegang H."/>
            <person name="Hecker M."/>
            <person name="Sievert S.M."/>
            <person name="Schweder T."/>
        </authorList>
    </citation>
    <scope>NUCLEOTIDE SEQUENCE [LARGE SCALE GENOMIC DNA]</scope>
</reference>
<evidence type="ECO:0000313" key="2">
    <source>
        <dbReference type="Proteomes" id="UP000004491"/>
    </source>
</evidence>
<organism evidence="1 2">
    <name type="scientific">endosymbiont of Riftia pachyptila</name>
    <name type="common">vent Ph05</name>
    <dbReference type="NCBI Taxonomy" id="1048808"/>
    <lineage>
        <taxon>Bacteria</taxon>
        <taxon>Pseudomonadati</taxon>
        <taxon>Pseudomonadota</taxon>
        <taxon>Gammaproteobacteria</taxon>
        <taxon>sulfur-oxidizing symbionts</taxon>
    </lineage>
</organism>
<accession>G2DCW3</accession>
<evidence type="ECO:0000313" key="1">
    <source>
        <dbReference type="EMBL" id="EGV51549.1"/>
    </source>
</evidence>
<dbReference type="AlphaFoldDB" id="G2DCW3"/>
<gene>
    <name evidence="1" type="ORF">Rifp1Sym_bf00220</name>
</gene>
<proteinExistence type="predicted"/>
<protein>
    <submittedName>
        <fullName evidence="1">Uncharacterized protein</fullName>
    </submittedName>
</protein>
<name>G2DCW3_9GAMM</name>
<dbReference type="Proteomes" id="UP000004491">
    <property type="component" value="Unassembled WGS sequence"/>
</dbReference>
<sequence>MSRLLSLMRSPWLKCPIGLAASAAPESADER</sequence>